<dbReference type="RefSeq" id="WP_075540245.1">
    <property type="nucleotide sequence ID" value="NZ_CP053844.1"/>
</dbReference>
<evidence type="ECO:0000313" key="3">
    <source>
        <dbReference type="Proteomes" id="UP000069632"/>
    </source>
</evidence>
<keyword evidence="1" id="KW-1133">Transmembrane helix</keyword>
<keyword evidence="3" id="KW-1185">Reference proteome</keyword>
<feature type="transmembrane region" description="Helical" evidence="1">
    <location>
        <begin position="40"/>
        <end position="62"/>
    </location>
</feature>
<dbReference type="Proteomes" id="UP000069632">
    <property type="component" value="Unassembled WGS sequence"/>
</dbReference>
<feature type="transmembrane region" description="Helical" evidence="1">
    <location>
        <begin position="6"/>
        <end position="28"/>
    </location>
</feature>
<keyword evidence="1" id="KW-0812">Transmembrane</keyword>
<proteinExistence type="predicted"/>
<evidence type="ECO:0000313" key="2">
    <source>
        <dbReference type="EMBL" id="CZE47885.1"/>
    </source>
</evidence>
<protein>
    <submittedName>
        <fullName evidence="2">Uncharacterized protein</fullName>
    </submittedName>
</protein>
<name>A0A128ERD7_9BACT</name>
<reference evidence="2 3" key="1">
    <citation type="submission" date="2016-02" db="EMBL/GenBank/DDBJ databases">
        <authorList>
            <consortium name="Pathogen Informatics"/>
        </authorList>
    </citation>
    <scope>NUCLEOTIDE SEQUENCE [LARGE SCALE GENOMIC DNA]</scope>
    <source>
        <strain evidence="2 3">RC20</strain>
    </source>
</reference>
<keyword evidence="1" id="KW-0472">Membrane</keyword>
<feature type="transmembrane region" description="Helical" evidence="1">
    <location>
        <begin position="68"/>
        <end position="88"/>
    </location>
</feature>
<sequence length="279" mass="32472">MPSLYDYLTVIIKIVLIITCYLSTIYFVAKFSYNIFSRNIISRLVKIVIIIIIFNFTLPFIGESTDTSLMTTLIIFLTSSTILVYLGYCHHFYNKLDKDSLEAIKDFIDVEINRVEKFYTLKDYMSKLGSASIQIDASIARLNKLKSKKDEIKNIKNPFIPDILVVKNSNNQAQTLEQNDEIVIKNHKFEEQRELNLKNLDNEIIPLEKNINIVKKDIATVEKSIANMGKRAKQLLPIDDIHKKAIYIFNQNVNLLEAKKYITETINLHFEILYKEYND</sequence>
<dbReference type="AlphaFoldDB" id="A0A128ERD7"/>
<accession>A0A128ERD7</accession>
<organism evidence="2 3">
    <name type="scientific">Campylobacter geochelonis</name>
    <dbReference type="NCBI Taxonomy" id="1780362"/>
    <lineage>
        <taxon>Bacteria</taxon>
        <taxon>Pseudomonadati</taxon>
        <taxon>Campylobacterota</taxon>
        <taxon>Epsilonproteobacteria</taxon>
        <taxon>Campylobacterales</taxon>
        <taxon>Campylobacteraceae</taxon>
        <taxon>Campylobacter</taxon>
    </lineage>
</organism>
<dbReference type="EMBL" id="FIZP01000004">
    <property type="protein sequence ID" value="CZE47885.1"/>
    <property type="molecule type" value="Genomic_DNA"/>
</dbReference>
<evidence type="ECO:0000256" key="1">
    <source>
        <dbReference type="SAM" id="Phobius"/>
    </source>
</evidence>
<gene>
    <name evidence="2" type="ORF">ERS672216_01119</name>
</gene>